<dbReference type="Gene3D" id="1.10.10.10">
    <property type="entry name" value="Winged helix-like DNA-binding domain superfamily/Winged helix DNA-binding domain"/>
    <property type="match status" value="1"/>
</dbReference>
<dbReference type="Gene3D" id="1.25.40.10">
    <property type="entry name" value="Tetratricopeptide repeat domain"/>
    <property type="match status" value="2"/>
</dbReference>
<gene>
    <name evidence="3" type="ORF">HLB44_02475</name>
</gene>
<dbReference type="InterPro" id="IPR049945">
    <property type="entry name" value="AAA_22"/>
</dbReference>
<accession>A0ABX2ED39</accession>
<keyword evidence="1" id="KW-0802">TPR repeat</keyword>
<dbReference type="InterPro" id="IPR027417">
    <property type="entry name" value="P-loop_NTPase"/>
</dbReference>
<protein>
    <submittedName>
        <fullName evidence="3">Tetratricopeptide repeat protein</fullName>
    </submittedName>
</protein>
<evidence type="ECO:0000259" key="2">
    <source>
        <dbReference type="SMART" id="SM01043"/>
    </source>
</evidence>
<proteinExistence type="predicted"/>
<dbReference type="Proteomes" id="UP000737171">
    <property type="component" value="Unassembled WGS sequence"/>
</dbReference>
<evidence type="ECO:0000256" key="1">
    <source>
        <dbReference type="PROSITE-ProRule" id="PRU00339"/>
    </source>
</evidence>
<dbReference type="InterPro" id="IPR019734">
    <property type="entry name" value="TPR_rpt"/>
</dbReference>
<dbReference type="SUPFAM" id="SSF48452">
    <property type="entry name" value="TPR-like"/>
    <property type="match status" value="2"/>
</dbReference>
<sequence length="1002" mass="107759">MGTPVQLVLLGSPLLQQAGVSHALPFERSSQLVALLALRRTWVPRAELAALLWPEQDGKLAHTNLRKVVFRLHALPWGSALEAQGSALRLVAETDVLAFEAALREQRLPEALALYRGELLASFDAGGSEGWMRWLGFERERLRMAWRGAALASLAAEGDAAPAIALSTRLLEADPLDEAALRAQMAWLARAGQAAAARQAYRRFVDRLADELGLAPGAELAAVHETLPVPGRVAAAAAPAADDGFIGRSVELRRIAALLERGECRLLCLIGPGGVGKTRLARRVLDEQLTRHEHGAVFVALEDVESAAQLAGRIAQALGLARSHGRDPLEPVIAALRERDLLLVLDNFEQLVEHAPALDRLLQACPRLKILVTSRTRLMVASEWTLPLEGLPFPDPEDSDRADAFDAVRLFVGAARRVAPALDASAEAPAIVEICRRVEGLPLALELAAAWARVLSCAAIAAELREGLELLRAVDAAHPARHASIEQVFEQSWRRLAPVERDALARLSVFRGGFAAEAARAVAGASLPVLGALADKSLLRRDGERLQLHPLVQQLAAARLAGTADAERTRAAHAAWFHRWLARLAPAVEDGERSALQAVDLEFENCREAWLFAIEQRQADALTTSVPILLNHCDYRGRCEEGLGLVQAAVDSPLAQADSRLQALLLSKASHLAYRLDRYAEAQAMATRALALVRPARERPVRIQAYNVLASCSLRLGRLADARRFYKQALALAPPHARAHNTAATLDNLALVEKRLGHYDEALRLSHESLAQHRRIGDSAGVALCLNNLGALYLVLQDGAAAAAHLREGLAICERDGLPGTLGFLLANLTEVALRARDDAAAQGHATRGIEVVTTTGNRAIHCWLQLLMARVAARRGETAAARRLLTDGVRLAIELGVPTLNTIALTSFAEVLEGQGDDGAARSVLVFARDDPSTAAADRDQLRGELARRAAAPGPEPPWPAIGLAELLQRIVAEGADGYAGLLAALRPTTLECCTATHTAR</sequence>
<feature type="repeat" description="TPR" evidence="1">
    <location>
        <begin position="703"/>
        <end position="736"/>
    </location>
</feature>
<reference evidence="3 4" key="1">
    <citation type="submission" date="2020-05" db="EMBL/GenBank/DDBJ databases">
        <title>Aquincola sp. isolate from soil.</title>
        <authorList>
            <person name="Han J."/>
            <person name="Kim D.-U."/>
        </authorList>
    </citation>
    <scope>NUCLEOTIDE SEQUENCE [LARGE SCALE GENOMIC DNA]</scope>
    <source>
        <strain evidence="3 4">S2</strain>
    </source>
</reference>
<dbReference type="SUPFAM" id="SSF52540">
    <property type="entry name" value="P-loop containing nucleoside triphosphate hydrolases"/>
    <property type="match status" value="1"/>
</dbReference>
<evidence type="ECO:0000313" key="3">
    <source>
        <dbReference type="EMBL" id="NRF65845.1"/>
    </source>
</evidence>
<feature type="domain" description="Bacterial transcriptional activator" evidence="2">
    <location>
        <begin position="94"/>
        <end position="228"/>
    </location>
</feature>
<dbReference type="PANTHER" id="PTHR47691:SF3">
    <property type="entry name" value="HTH-TYPE TRANSCRIPTIONAL REGULATOR RV0890C-RELATED"/>
    <property type="match status" value="1"/>
</dbReference>
<dbReference type="PANTHER" id="PTHR47691">
    <property type="entry name" value="REGULATOR-RELATED"/>
    <property type="match status" value="1"/>
</dbReference>
<organism evidence="3 4">
    <name type="scientific">Pseudaquabacterium terrae</name>
    <dbReference type="NCBI Taxonomy" id="2732868"/>
    <lineage>
        <taxon>Bacteria</taxon>
        <taxon>Pseudomonadati</taxon>
        <taxon>Pseudomonadota</taxon>
        <taxon>Betaproteobacteria</taxon>
        <taxon>Burkholderiales</taxon>
        <taxon>Sphaerotilaceae</taxon>
        <taxon>Pseudaquabacterium</taxon>
    </lineage>
</organism>
<dbReference type="InterPro" id="IPR005158">
    <property type="entry name" value="BTAD"/>
</dbReference>
<dbReference type="Pfam" id="PF13401">
    <property type="entry name" value="AAA_22"/>
    <property type="match status" value="1"/>
</dbReference>
<keyword evidence="4" id="KW-1185">Reference proteome</keyword>
<dbReference type="Gene3D" id="3.40.50.300">
    <property type="entry name" value="P-loop containing nucleotide triphosphate hydrolases"/>
    <property type="match status" value="1"/>
</dbReference>
<dbReference type="InterPro" id="IPR011990">
    <property type="entry name" value="TPR-like_helical_dom_sf"/>
</dbReference>
<dbReference type="PRINTS" id="PR00364">
    <property type="entry name" value="DISEASERSIST"/>
</dbReference>
<dbReference type="SMART" id="SM01043">
    <property type="entry name" value="BTAD"/>
    <property type="match status" value="1"/>
</dbReference>
<comment type="caution">
    <text evidence="3">The sequence shown here is derived from an EMBL/GenBank/DDBJ whole genome shotgun (WGS) entry which is preliminary data.</text>
</comment>
<dbReference type="InterPro" id="IPR036388">
    <property type="entry name" value="WH-like_DNA-bd_sf"/>
</dbReference>
<dbReference type="EMBL" id="JABRWJ010000001">
    <property type="protein sequence ID" value="NRF65845.1"/>
    <property type="molecule type" value="Genomic_DNA"/>
</dbReference>
<evidence type="ECO:0000313" key="4">
    <source>
        <dbReference type="Proteomes" id="UP000737171"/>
    </source>
</evidence>
<dbReference type="RefSeq" id="WP_173120251.1">
    <property type="nucleotide sequence ID" value="NZ_JABRWJ010000001.1"/>
</dbReference>
<dbReference type="SMART" id="SM00028">
    <property type="entry name" value="TPR"/>
    <property type="match status" value="3"/>
</dbReference>
<dbReference type="Pfam" id="PF03704">
    <property type="entry name" value="BTAD"/>
    <property type="match status" value="1"/>
</dbReference>
<name>A0ABX2ED39_9BURK</name>
<dbReference type="Pfam" id="PF13424">
    <property type="entry name" value="TPR_12"/>
    <property type="match status" value="2"/>
</dbReference>
<dbReference type="PROSITE" id="PS50005">
    <property type="entry name" value="TPR"/>
    <property type="match status" value="1"/>
</dbReference>